<proteinExistence type="predicted"/>
<gene>
    <name evidence="1" type="ORF">SLEP1_g17243</name>
</gene>
<organism evidence="1 2">
    <name type="scientific">Rubroshorea leprosula</name>
    <dbReference type="NCBI Taxonomy" id="152421"/>
    <lineage>
        <taxon>Eukaryota</taxon>
        <taxon>Viridiplantae</taxon>
        <taxon>Streptophyta</taxon>
        <taxon>Embryophyta</taxon>
        <taxon>Tracheophyta</taxon>
        <taxon>Spermatophyta</taxon>
        <taxon>Magnoliopsida</taxon>
        <taxon>eudicotyledons</taxon>
        <taxon>Gunneridae</taxon>
        <taxon>Pentapetalae</taxon>
        <taxon>rosids</taxon>
        <taxon>malvids</taxon>
        <taxon>Malvales</taxon>
        <taxon>Dipterocarpaceae</taxon>
        <taxon>Rubroshorea</taxon>
    </lineage>
</organism>
<dbReference type="EMBL" id="BPVZ01000023">
    <property type="protein sequence ID" value="GKV05209.1"/>
    <property type="molecule type" value="Genomic_DNA"/>
</dbReference>
<evidence type="ECO:0000313" key="2">
    <source>
        <dbReference type="Proteomes" id="UP001054252"/>
    </source>
</evidence>
<evidence type="ECO:0000313" key="1">
    <source>
        <dbReference type="EMBL" id="GKV05209.1"/>
    </source>
</evidence>
<dbReference type="AlphaFoldDB" id="A0AAV5IZ54"/>
<reference evidence="1 2" key="1">
    <citation type="journal article" date="2021" name="Commun. Biol.">
        <title>The genome of Shorea leprosula (Dipterocarpaceae) highlights the ecological relevance of drought in aseasonal tropical rainforests.</title>
        <authorList>
            <person name="Ng K.K.S."/>
            <person name="Kobayashi M.J."/>
            <person name="Fawcett J.A."/>
            <person name="Hatakeyama M."/>
            <person name="Paape T."/>
            <person name="Ng C.H."/>
            <person name="Ang C.C."/>
            <person name="Tnah L.H."/>
            <person name="Lee C.T."/>
            <person name="Nishiyama T."/>
            <person name="Sese J."/>
            <person name="O'Brien M.J."/>
            <person name="Copetti D."/>
            <person name="Mohd Noor M.I."/>
            <person name="Ong R.C."/>
            <person name="Putra M."/>
            <person name="Sireger I.Z."/>
            <person name="Indrioko S."/>
            <person name="Kosugi Y."/>
            <person name="Izuno A."/>
            <person name="Isagi Y."/>
            <person name="Lee S.L."/>
            <person name="Shimizu K.K."/>
        </authorList>
    </citation>
    <scope>NUCLEOTIDE SEQUENCE [LARGE SCALE GENOMIC DNA]</scope>
    <source>
        <strain evidence="1">214</strain>
    </source>
</reference>
<dbReference type="Proteomes" id="UP001054252">
    <property type="component" value="Unassembled WGS sequence"/>
</dbReference>
<comment type="caution">
    <text evidence="1">The sequence shown here is derived from an EMBL/GenBank/DDBJ whole genome shotgun (WGS) entry which is preliminary data.</text>
</comment>
<protein>
    <submittedName>
        <fullName evidence="1">Uncharacterized protein</fullName>
    </submittedName>
</protein>
<name>A0AAV5IZ54_9ROSI</name>
<sequence length="124" mass="13843">MDQKGLNCAESRLLKVAASFGEMEVQRAGSGSYSQLYGQKFEDLCLARVEKRRKTGSNFAAGSGSRIFNRLWKKTECVANLQSRLCVLQLALRRKQNVQNLAKPDAEMVSRLCKAGSRKLSRLS</sequence>
<accession>A0AAV5IZ54</accession>
<keyword evidence="2" id="KW-1185">Reference proteome</keyword>